<dbReference type="PANTHER" id="PTHR24148">
    <property type="entry name" value="ANKYRIN REPEAT DOMAIN-CONTAINING PROTEIN 39 HOMOLOG-RELATED"/>
    <property type="match status" value="1"/>
</dbReference>
<accession>A0A0B7KE43</accession>
<dbReference type="EMBL" id="CDPU01000057">
    <property type="protein sequence ID" value="CEO55793.1"/>
    <property type="molecule type" value="Genomic_DNA"/>
</dbReference>
<evidence type="ECO:0000259" key="2">
    <source>
        <dbReference type="Pfam" id="PF06985"/>
    </source>
</evidence>
<name>A0A0B7KE43_BIOOC</name>
<proteinExistence type="predicted"/>
<dbReference type="AlphaFoldDB" id="A0A0B7KE43"/>
<dbReference type="InterPro" id="IPR052895">
    <property type="entry name" value="HetReg/Transcr_Mod"/>
</dbReference>
<protein>
    <recommendedName>
        <fullName evidence="2">Heterokaryon incompatibility domain-containing protein</fullName>
    </recommendedName>
</protein>
<feature type="domain" description="Heterokaryon incompatibility" evidence="2">
    <location>
        <begin position="46"/>
        <end position="197"/>
    </location>
</feature>
<dbReference type="PANTHER" id="PTHR24148:SF64">
    <property type="entry name" value="HETEROKARYON INCOMPATIBILITY DOMAIN-CONTAINING PROTEIN"/>
    <property type="match status" value="1"/>
</dbReference>
<dbReference type="Pfam" id="PF06985">
    <property type="entry name" value="HET"/>
    <property type="match status" value="1"/>
</dbReference>
<dbReference type="InterPro" id="IPR010730">
    <property type="entry name" value="HET"/>
</dbReference>
<feature type="region of interest" description="Disordered" evidence="1">
    <location>
        <begin position="518"/>
        <end position="552"/>
    </location>
</feature>
<feature type="compositionally biased region" description="Basic and acidic residues" evidence="1">
    <location>
        <begin position="518"/>
        <end position="541"/>
    </location>
</feature>
<evidence type="ECO:0000313" key="3">
    <source>
        <dbReference type="EMBL" id="CEO55793.1"/>
    </source>
</evidence>
<dbReference type="Pfam" id="PF26639">
    <property type="entry name" value="Het-6_barrel"/>
    <property type="match status" value="1"/>
</dbReference>
<evidence type="ECO:0000256" key="1">
    <source>
        <dbReference type="SAM" id="MobiDB-lite"/>
    </source>
</evidence>
<organism evidence="3">
    <name type="scientific">Bionectria ochroleuca</name>
    <name type="common">Gliocladium roseum</name>
    <dbReference type="NCBI Taxonomy" id="29856"/>
    <lineage>
        <taxon>Eukaryota</taxon>
        <taxon>Fungi</taxon>
        <taxon>Dikarya</taxon>
        <taxon>Ascomycota</taxon>
        <taxon>Pezizomycotina</taxon>
        <taxon>Sordariomycetes</taxon>
        <taxon>Hypocreomycetidae</taxon>
        <taxon>Hypocreales</taxon>
        <taxon>Bionectriaceae</taxon>
        <taxon>Clonostachys</taxon>
    </lineage>
</organism>
<reference evidence="3" key="1">
    <citation type="submission" date="2015-01" db="EMBL/GenBank/DDBJ databases">
        <authorList>
            <person name="Durling Mikael"/>
        </authorList>
    </citation>
    <scope>NUCLEOTIDE SEQUENCE</scope>
</reference>
<sequence length="639" mass="72863">MEATQTYKYTALSGPRVIRVLRLSGGSADNLFAELIETNLGHACSYEAISYVWGSDNKSHNLNLRGGSLIKITESLYHALKDIRYSAIEDGPRHLWADGVCINQEDIDERSQQVGLMAEIYGSALKVITYVGQDTSDVKKGIKLAKTLVAAHEESRRSSVNKSNARRQIPGDADPAWPALRDFLGRTWYTRMWIIQETVLNRNGIIVCGRIEIPWDLMLKLCDMLTHCAYNEHFRITPYSGKQIGAMGWWMIELRKTYRKHPNGNPLLQLLTGSREFNCSEPVDHVFAVSSLMEKFCRIKPNYKKSLRCVYIEAAEQIRESCGLLVLSYAGMWKKQGVPSWVPDWSFYPKQIPIFQSGWFNSLWFWFDGLSFYVMRHIYVPADVKTGQLRHSGCIFDRVVHVGGTLRKSFITARLERHKWAQTQYSLLTRSGTKYVGGGTSREAFWRTLILDLDPEKRFQHHSALPASGAYFESYVRPNKLWARKEALESIKEYDPNNSPKPPAIEPVVMEAWKRESKLDPTECGKDKGEHNVFRSLRPKDSPQGSSSQGSEYRDLVLKAQNLYREFFMTEKGYIGMSAQGVGVGDLVTFLPSARVPFLLRRTTSRSTYSLVGDCYIHRMMNGEVLKDGNWNVSLITLV</sequence>
<gene>
    <name evidence="3" type="ORF">BN869_000011851_1</name>
</gene>